<dbReference type="AlphaFoldDB" id="A0A2T9Z0W0"/>
<dbReference type="STRING" id="133385.A0A2T9Z0W0"/>
<dbReference type="OrthoDB" id="2286148at2759"/>
<proteinExistence type="predicted"/>
<keyword evidence="3" id="KW-1185">Reference proteome</keyword>
<dbReference type="CDD" id="cd09275">
    <property type="entry name" value="RNase_HI_RT_DIRS1"/>
    <property type="match status" value="1"/>
</dbReference>
<comment type="caution">
    <text evidence="2">The sequence shown here is derived from an EMBL/GenBank/DDBJ whole genome shotgun (WGS) entry which is preliminary data.</text>
</comment>
<reference evidence="2 3" key="1">
    <citation type="journal article" date="2018" name="MBio">
        <title>Comparative Genomics Reveals the Core Gene Toolbox for the Fungus-Insect Symbiosis.</title>
        <authorList>
            <person name="Wang Y."/>
            <person name="Stata M."/>
            <person name="Wang W."/>
            <person name="Stajich J.E."/>
            <person name="White M.M."/>
            <person name="Moncalvo J.M."/>
        </authorList>
    </citation>
    <scope>NUCLEOTIDE SEQUENCE [LARGE SCALE GENOMIC DNA]</scope>
    <source>
        <strain evidence="2 3">SWE-8-4</strain>
    </source>
</reference>
<feature type="region of interest" description="Disordered" evidence="1">
    <location>
        <begin position="27"/>
        <end position="62"/>
    </location>
</feature>
<dbReference type="EMBL" id="MBFR01000002">
    <property type="protein sequence ID" value="PVU98186.1"/>
    <property type="molecule type" value="Genomic_DNA"/>
</dbReference>
<evidence type="ECO:0000256" key="1">
    <source>
        <dbReference type="SAM" id="MobiDB-lite"/>
    </source>
</evidence>
<feature type="compositionally biased region" description="Low complexity" evidence="1">
    <location>
        <begin position="27"/>
        <end position="39"/>
    </location>
</feature>
<protein>
    <submittedName>
        <fullName evidence="2">Uncharacterized protein</fullName>
    </submittedName>
</protein>
<accession>A0A2T9Z0W0</accession>
<organism evidence="2 3">
    <name type="scientific">Smittium simulii</name>
    <dbReference type="NCBI Taxonomy" id="133385"/>
    <lineage>
        <taxon>Eukaryota</taxon>
        <taxon>Fungi</taxon>
        <taxon>Fungi incertae sedis</taxon>
        <taxon>Zoopagomycota</taxon>
        <taxon>Kickxellomycotina</taxon>
        <taxon>Harpellomycetes</taxon>
        <taxon>Harpellales</taxon>
        <taxon>Legeriomycetaceae</taxon>
        <taxon>Smittium</taxon>
    </lineage>
</organism>
<evidence type="ECO:0000313" key="3">
    <source>
        <dbReference type="Proteomes" id="UP000245383"/>
    </source>
</evidence>
<name>A0A2T9Z0W0_9FUNG</name>
<sequence length="433" mass="48829">MRVKGYPKNPKNPTYPALITQNLLPQSQSNKSISNGSSNTPVKEGNLVNNPQAGIRLQKPEQPRLGETLKLGILKENMPHDKEKRLLPVHGTPCWTIPQLPHVHKGSQTWIRVGLEQRGNSSSLSARSPNNRKNKGYILEIHCNDLQKLSILRFLTIELKVYTDESNSDWGIVLEQHTYLGTHIALQNDMHINSKELMAMLYALQLLRVVGQSVLIYSENKDTLSYVKKFWGTTSPQLLAIAENLFIDFLAFQNQVTISTHATSGIRANILQSGRRTKQTYCSNRMSLIGQQDCGSNLPEPQVDKVNKPLLLHTMESYSSDFKNHSEVRIGNVVHKLTATINNISVSNSGNGSNTRPEMRKILSNGKQTMVTDSMEDQPSTFKVQGFLDTAINILIANKKNKKRRDRYYHIQKTFLMCRTKNDTDTAITIAKL</sequence>
<gene>
    <name evidence="2" type="ORF">BB561_000054</name>
</gene>
<evidence type="ECO:0000313" key="2">
    <source>
        <dbReference type="EMBL" id="PVU98186.1"/>
    </source>
</evidence>
<dbReference type="Proteomes" id="UP000245383">
    <property type="component" value="Unassembled WGS sequence"/>
</dbReference>